<dbReference type="GO" id="GO:0036055">
    <property type="term" value="F:protein-succinyllysine desuccinylase activity"/>
    <property type="evidence" value="ECO:0000318"/>
    <property type="project" value="GO_Central"/>
</dbReference>
<proteinExistence type="inferred from homology"/>
<dbReference type="CTD" id="20195573"/>
<evidence type="ECO:0000256" key="14">
    <source>
        <dbReference type="ARBA" id="ARBA00052763"/>
    </source>
</evidence>
<evidence type="ECO:0000256" key="2">
    <source>
        <dbReference type="ARBA" id="ARBA00012928"/>
    </source>
</evidence>
<evidence type="ECO:0000256" key="15">
    <source>
        <dbReference type="PROSITE-ProRule" id="PRU00236"/>
    </source>
</evidence>
<dbReference type="Gene3D" id="2.20.28.200">
    <property type="match status" value="1"/>
</dbReference>
<keyword evidence="19" id="KW-1185">Reference proteome</keyword>
<keyword evidence="6 15" id="KW-0862">Zinc</keyword>
<evidence type="ECO:0000256" key="10">
    <source>
        <dbReference type="ARBA" id="ARBA00043038"/>
    </source>
</evidence>
<dbReference type="PANTHER" id="PTHR11085:SF1">
    <property type="entry name" value="NAD-DEPENDENT PROTEIN DEACETYLASE SIRTUIN-7"/>
    <property type="match status" value="1"/>
</dbReference>
<evidence type="ECO:0000313" key="17">
    <source>
        <dbReference type="EMBL" id="ESN94136.1"/>
    </source>
</evidence>
<evidence type="ECO:0000256" key="7">
    <source>
        <dbReference type="ARBA" id="ARBA00023027"/>
    </source>
</evidence>
<evidence type="ECO:0000256" key="5">
    <source>
        <dbReference type="ARBA" id="ARBA00022723"/>
    </source>
</evidence>
<dbReference type="HOGENOM" id="CLU_023643_6_2_1"/>
<dbReference type="GO" id="GO:0035861">
    <property type="term" value="C:site of double-strand break"/>
    <property type="evidence" value="ECO:0007669"/>
    <property type="project" value="UniProtKB-ARBA"/>
</dbReference>
<evidence type="ECO:0000256" key="8">
    <source>
        <dbReference type="ARBA" id="ARBA00038170"/>
    </source>
</evidence>
<feature type="binding site" evidence="15">
    <location>
        <position position="157"/>
    </location>
    <ligand>
        <name>Zn(2+)</name>
        <dbReference type="ChEBI" id="CHEBI:29105"/>
    </ligand>
</feature>
<dbReference type="EnsemblMetazoa" id="HelroT115195">
    <property type="protein sequence ID" value="HelroP115195"/>
    <property type="gene ID" value="HelroG115195"/>
</dbReference>
<dbReference type="GO" id="GO:0140861">
    <property type="term" value="P:DNA repair-dependent chromatin remodeling"/>
    <property type="evidence" value="ECO:0000318"/>
    <property type="project" value="GO_Central"/>
</dbReference>
<dbReference type="InterPro" id="IPR050134">
    <property type="entry name" value="NAD-dep_sirtuin_deacylases"/>
</dbReference>
<dbReference type="GO" id="GO:0070403">
    <property type="term" value="F:NAD+ binding"/>
    <property type="evidence" value="ECO:0007669"/>
    <property type="project" value="InterPro"/>
</dbReference>
<reference evidence="17 19" key="2">
    <citation type="journal article" date="2013" name="Nature">
        <title>Insights into bilaterian evolution from three spiralian genomes.</title>
        <authorList>
            <person name="Simakov O."/>
            <person name="Marletaz F."/>
            <person name="Cho S.J."/>
            <person name="Edsinger-Gonzales E."/>
            <person name="Havlak P."/>
            <person name="Hellsten U."/>
            <person name="Kuo D.H."/>
            <person name="Larsson T."/>
            <person name="Lv J."/>
            <person name="Arendt D."/>
            <person name="Savage R."/>
            <person name="Osoegawa K."/>
            <person name="de Jong P."/>
            <person name="Grimwood J."/>
            <person name="Chapman J.A."/>
            <person name="Shapiro H."/>
            <person name="Aerts A."/>
            <person name="Otillar R.P."/>
            <person name="Terry A.Y."/>
            <person name="Boore J.L."/>
            <person name="Grigoriev I.V."/>
            <person name="Lindberg D.R."/>
            <person name="Seaver E.C."/>
            <person name="Weisblat D.A."/>
            <person name="Putnam N.H."/>
            <person name="Rokhsar D.S."/>
        </authorList>
    </citation>
    <scope>NUCLEOTIDE SEQUENCE</scope>
</reference>
<dbReference type="InterPro" id="IPR003000">
    <property type="entry name" value="Sirtuin"/>
</dbReference>
<feature type="domain" description="Deacetylase sirtuin-type" evidence="16">
    <location>
        <begin position="11"/>
        <end position="258"/>
    </location>
</feature>
<reference evidence="18" key="3">
    <citation type="submission" date="2015-06" db="UniProtKB">
        <authorList>
            <consortium name="EnsemblMetazoa"/>
        </authorList>
    </citation>
    <scope>IDENTIFICATION</scope>
</reference>
<evidence type="ECO:0000256" key="1">
    <source>
        <dbReference type="ARBA" id="ARBA00001947"/>
    </source>
</evidence>
<gene>
    <name evidence="18" type="primary">20195573</name>
    <name evidence="17" type="ORF">HELRODRAFT_115195</name>
</gene>
<dbReference type="STRING" id="6412.T1EG71"/>
<evidence type="ECO:0000256" key="13">
    <source>
        <dbReference type="ARBA" id="ARBA00051399"/>
    </source>
</evidence>
<comment type="catalytic activity">
    <reaction evidence="12">
        <text>N(6)-succinyl-L-lysyl-[protein] + NAD(+) + H2O = 2''-O-succinyl-ADP-D-ribose + nicotinamide + L-lysyl-[protein]</text>
        <dbReference type="Rhea" id="RHEA:47668"/>
        <dbReference type="Rhea" id="RHEA-COMP:9752"/>
        <dbReference type="Rhea" id="RHEA-COMP:11877"/>
        <dbReference type="ChEBI" id="CHEBI:15377"/>
        <dbReference type="ChEBI" id="CHEBI:17154"/>
        <dbReference type="ChEBI" id="CHEBI:29969"/>
        <dbReference type="ChEBI" id="CHEBI:57540"/>
        <dbReference type="ChEBI" id="CHEBI:87830"/>
        <dbReference type="ChEBI" id="CHEBI:87832"/>
    </reaction>
    <physiologicalReaction direction="left-to-right" evidence="12">
        <dbReference type="Rhea" id="RHEA:47669"/>
    </physiologicalReaction>
</comment>
<organism evidence="18 19">
    <name type="scientific">Helobdella robusta</name>
    <name type="common">Californian leech</name>
    <dbReference type="NCBI Taxonomy" id="6412"/>
    <lineage>
        <taxon>Eukaryota</taxon>
        <taxon>Metazoa</taxon>
        <taxon>Spiralia</taxon>
        <taxon>Lophotrochozoa</taxon>
        <taxon>Annelida</taxon>
        <taxon>Clitellata</taxon>
        <taxon>Hirudinea</taxon>
        <taxon>Rhynchobdellida</taxon>
        <taxon>Glossiphoniidae</taxon>
        <taxon>Helobdella</taxon>
    </lineage>
</organism>
<dbReference type="EMBL" id="AMQM01007152">
    <property type="status" value="NOT_ANNOTATED_CDS"/>
    <property type="molecule type" value="Genomic_DNA"/>
</dbReference>
<feature type="binding site" evidence="15">
    <location>
        <position position="124"/>
    </location>
    <ligand>
        <name>Zn(2+)</name>
        <dbReference type="ChEBI" id="CHEBI:29105"/>
    </ligand>
</feature>
<name>T1EG71_HELRO</name>
<dbReference type="PROSITE" id="PS50305">
    <property type="entry name" value="SIRTUIN"/>
    <property type="match status" value="1"/>
</dbReference>
<dbReference type="EMBL" id="KB097572">
    <property type="protein sequence ID" value="ESN94136.1"/>
    <property type="molecule type" value="Genomic_DNA"/>
</dbReference>
<dbReference type="GO" id="GO:0061697">
    <property type="term" value="F:protein-glutaryllysine deglutarylase activity"/>
    <property type="evidence" value="ECO:0000318"/>
    <property type="project" value="GO_Central"/>
</dbReference>
<evidence type="ECO:0000256" key="3">
    <source>
        <dbReference type="ARBA" id="ARBA00022553"/>
    </source>
</evidence>
<comment type="catalytic activity">
    <reaction evidence="14">
        <text>N(6)-glutaryl-L-lysyl-[protein] + NAD(+) + H2O = 2''-O-glutaryl-ADP-D-ribose + nicotinamide + L-lysyl-[protein]</text>
        <dbReference type="Rhea" id="RHEA:47664"/>
        <dbReference type="Rhea" id="RHEA-COMP:9752"/>
        <dbReference type="Rhea" id="RHEA-COMP:11875"/>
        <dbReference type="ChEBI" id="CHEBI:15377"/>
        <dbReference type="ChEBI" id="CHEBI:17154"/>
        <dbReference type="ChEBI" id="CHEBI:29969"/>
        <dbReference type="ChEBI" id="CHEBI:57540"/>
        <dbReference type="ChEBI" id="CHEBI:87828"/>
        <dbReference type="ChEBI" id="CHEBI:87829"/>
    </reaction>
    <physiologicalReaction direction="left-to-right" evidence="14">
        <dbReference type="Rhea" id="RHEA:47665"/>
    </physiologicalReaction>
</comment>
<dbReference type="FunFam" id="3.40.50.1220:FF:000038">
    <property type="entry name" value="NAD-dependent protein deacetylase sirtuin-6 isoform X2"/>
    <property type="match status" value="1"/>
</dbReference>
<evidence type="ECO:0000256" key="4">
    <source>
        <dbReference type="ARBA" id="ARBA00022679"/>
    </source>
</evidence>
<evidence type="ECO:0000313" key="19">
    <source>
        <dbReference type="Proteomes" id="UP000015101"/>
    </source>
</evidence>
<dbReference type="FunFam" id="2.20.28.200:FF:000002">
    <property type="entry name" value="NAD-dependent deacetylase sirtuin-7"/>
    <property type="match status" value="1"/>
</dbReference>
<keyword evidence="5 15" id="KW-0479">Metal-binding</keyword>
<dbReference type="GO" id="GO:0097372">
    <property type="term" value="F:histone H3K18 deacetylase activity, NAD-dependent"/>
    <property type="evidence" value="ECO:0000318"/>
    <property type="project" value="GO_Central"/>
</dbReference>
<comment type="catalytic activity">
    <reaction evidence="11">
        <text>N(6)-decanoyl-L-lysyl-[protein] + NAD(+) + H2O = 2''-O-decanoyl-ADP-D-ribose + nicotinamide + L-lysyl-[protein]</text>
        <dbReference type="Rhea" id="RHEA:70631"/>
        <dbReference type="Rhea" id="RHEA-COMP:9752"/>
        <dbReference type="Rhea" id="RHEA-COMP:17932"/>
        <dbReference type="ChEBI" id="CHEBI:15377"/>
        <dbReference type="ChEBI" id="CHEBI:17154"/>
        <dbReference type="ChEBI" id="CHEBI:29969"/>
        <dbReference type="ChEBI" id="CHEBI:57540"/>
        <dbReference type="ChEBI" id="CHEBI:143222"/>
        <dbReference type="ChEBI" id="CHEBI:189688"/>
    </reaction>
    <physiologicalReaction direction="left-to-right" evidence="11">
        <dbReference type="Rhea" id="RHEA:70632"/>
    </physiologicalReaction>
</comment>
<dbReference type="Pfam" id="PF02146">
    <property type="entry name" value="SIR2"/>
    <property type="match status" value="1"/>
</dbReference>
<dbReference type="InterPro" id="IPR026590">
    <property type="entry name" value="Ssirtuin_cat_dom"/>
</dbReference>
<dbReference type="AlphaFoldDB" id="T1EG71"/>
<evidence type="ECO:0000256" key="6">
    <source>
        <dbReference type="ARBA" id="ARBA00022833"/>
    </source>
</evidence>
<dbReference type="OMA" id="HRHTTGR"/>
<reference evidence="19" key="1">
    <citation type="submission" date="2012-12" db="EMBL/GenBank/DDBJ databases">
        <authorList>
            <person name="Hellsten U."/>
            <person name="Grimwood J."/>
            <person name="Chapman J.A."/>
            <person name="Shapiro H."/>
            <person name="Aerts A."/>
            <person name="Otillar R.P."/>
            <person name="Terry A.Y."/>
            <person name="Boore J.L."/>
            <person name="Simakov O."/>
            <person name="Marletaz F."/>
            <person name="Cho S.-J."/>
            <person name="Edsinger-Gonzales E."/>
            <person name="Havlak P."/>
            <person name="Kuo D.-H."/>
            <person name="Larsson T."/>
            <person name="Lv J."/>
            <person name="Arendt D."/>
            <person name="Savage R."/>
            <person name="Osoegawa K."/>
            <person name="de Jong P."/>
            <person name="Lindberg D.R."/>
            <person name="Seaver E.C."/>
            <person name="Weisblat D.A."/>
            <person name="Putnam N.H."/>
            <person name="Grigoriev I.V."/>
            <person name="Rokhsar D.S."/>
        </authorList>
    </citation>
    <scope>NUCLEOTIDE SEQUENCE</scope>
</reference>
<keyword evidence="4" id="KW-0808">Transferase</keyword>
<dbReference type="GeneID" id="20195573"/>
<evidence type="ECO:0000259" key="16">
    <source>
        <dbReference type="PROSITE" id="PS50305"/>
    </source>
</evidence>
<sequence>MERKQEVEDISHDLDKKCRKLASIIEHSKSLIIYSGAGISTAASIPDYRGPNGIWTLLKQGKQCLTSDLSLAEPTLTHMSIAELYKKGYVKRVVSQNCDGLHLRSGLPRSALSELHGNMYIEVCRTCQPRIEYLRLFDVTERTAMRRHKTSRCCHQCRSALHDTIIHFGEKSPFQSPYNWKQASSAANKADVILCLGTSLKVLKKYDCLWVKHKPLSEQPKLVIVNLQWTPKDKHAVLKINGRCDDVMMQLMNLMNIQVPRYDRYNDPLFHLSTPLRPNELDSTTKKLLSLPDGFVKKTHYQLRFKVEKRAT</sequence>
<dbReference type="PANTHER" id="PTHR11085">
    <property type="entry name" value="NAD-DEPENDENT PROTEIN DEACYLASE SIRTUIN-5, MITOCHONDRIAL-RELATED"/>
    <property type="match status" value="1"/>
</dbReference>
<dbReference type="SUPFAM" id="SSF52467">
    <property type="entry name" value="DHS-like NAD/FAD-binding domain"/>
    <property type="match status" value="1"/>
</dbReference>
<dbReference type="GO" id="GO:0010468">
    <property type="term" value="P:regulation of gene expression"/>
    <property type="evidence" value="ECO:0007669"/>
    <property type="project" value="UniProtKB-ARBA"/>
</dbReference>
<feature type="binding site" evidence="15">
    <location>
        <position position="154"/>
    </location>
    <ligand>
        <name>Zn(2+)</name>
        <dbReference type="ChEBI" id="CHEBI:29105"/>
    </ligand>
</feature>
<evidence type="ECO:0000256" key="11">
    <source>
        <dbReference type="ARBA" id="ARBA00050237"/>
    </source>
</evidence>
<keyword evidence="3" id="KW-0597">Phosphoprotein</keyword>
<dbReference type="eggNOG" id="KOG1905">
    <property type="taxonomic scope" value="Eukaryota"/>
</dbReference>
<comment type="catalytic activity">
    <reaction evidence="13">
        <text>N(6)-propanoyl-L-lysyl-[protein] + NAD(+) + H2O = 3''-O-propanoyl-ADP-D-ribose + nicotinamide + L-lysyl-[protein]</text>
        <dbReference type="Rhea" id="RHEA:23500"/>
        <dbReference type="Rhea" id="RHEA-COMP:9752"/>
        <dbReference type="Rhea" id="RHEA-COMP:13758"/>
        <dbReference type="ChEBI" id="CHEBI:15377"/>
        <dbReference type="ChEBI" id="CHEBI:17154"/>
        <dbReference type="ChEBI" id="CHEBI:29969"/>
        <dbReference type="ChEBI" id="CHEBI:57540"/>
        <dbReference type="ChEBI" id="CHEBI:138019"/>
        <dbReference type="ChEBI" id="CHEBI:145015"/>
    </reaction>
    <physiologicalReaction direction="left-to-right" evidence="13">
        <dbReference type="Rhea" id="RHEA:23501"/>
    </physiologicalReaction>
</comment>
<dbReference type="RefSeq" id="XP_009027864.1">
    <property type="nucleotide sequence ID" value="XM_009029616.1"/>
</dbReference>
<protein>
    <recommendedName>
        <fullName evidence="2">protein acetyllysine N-acetyltransferase</fullName>
        <ecNumber evidence="2">2.3.1.286</ecNumber>
    </recommendedName>
    <alternativeName>
        <fullName evidence="10">Regulatory protein SIR2 homolog 7</fullName>
    </alternativeName>
    <alternativeName>
        <fullName evidence="9">SIR2-like protein 7</fullName>
    </alternativeName>
</protein>
<comment type="cofactor">
    <cofactor evidence="1">
        <name>Zn(2+)</name>
        <dbReference type="ChEBI" id="CHEBI:29105"/>
    </cofactor>
</comment>
<dbReference type="InParanoid" id="T1EG71"/>
<dbReference type="OrthoDB" id="2919105at2759"/>
<feature type="binding site" evidence="15">
    <location>
        <position position="127"/>
    </location>
    <ligand>
        <name>Zn(2+)</name>
        <dbReference type="ChEBI" id="CHEBI:29105"/>
    </ligand>
</feature>
<evidence type="ECO:0000256" key="12">
    <source>
        <dbReference type="ARBA" id="ARBA00051105"/>
    </source>
</evidence>
<accession>T1EG71</accession>
<dbReference type="Proteomes" id="UP000015101">
    <property type="component" value="Unassembled WGS sequence"/>
</dbReference>
<dbReference type="GO" id="GO:0000785">
    <property type="term" value="C:chromatin"/>
    <property type="evidence" value="ECO:0000318"/>
    <property type="project" value="GO_Central"/>
</dbReference>
<dbReference type="GO" id="GO:0046872">
    <property type="term" value="F:metal ion binding"/>
    <property type="evidence" value="ECO:0007669"/>
    <property type="project" value="UniProtKB-KW"/>
</dbReference>
<evidence type="ECO:0000313" key="18">
    <source>
        <dbReference type="EnsemblMetazoa" id="HelroP115195"/>
    </source>
</evidence>
<comment type="similarity">
    <text evidence="8">Belongs to the sirtuin family. Class IV subfamily.</text>
</comment>
<feature type="active site" description="Proton acceptor" evidence="15">
    <location>
        <position position="116"/>
    </location>
</feature>
<dbReference type="EC" id="2.3.1.286" evidence="2"/>
<evidence type="ECO:0000256" key="9">
    <source>
        <dbReference type="ARBA" id="ARBA00041832"/>
    </source>
</evidence>
<dbReference type="GO" id="GO:0005634">
    <property type="term" value="C:nucleus"/>
    <property type="evidence" value="ECO:0000318"/>
    <property type="project" value="GO_Central"/>
</dbReference>
<keyword evidence="7" id="KW-0520">NAD</keyword>
<dbReference type="Gene3D" id="3.40.50.1220">
    <property type="entry name" value="TPP-binding domain"/>
    <property type="match status" value="1"/>
</dbReference>
<dbReference type="InterPro" id="IPR029035">
    <property type="entry name" value="DHS-like_NAD/FAD-binding_dom"/>
</dbReference>
<dbReference type="KEGG" id="hro:HELRODRAFT_115195"/>